<comment type="caution">
    <text evidence="2">The sequence shown here is derived from an EMBL/GenBank/DDBJ whole genome shotgun (WGS) entry which is preliminary data.</text>
</comment>
<organism evidence="2 3">
    <name type="scientific">Basidiobolus ranarum</name>
    <dbReference type="NCBI Taxonomy" id="34480"/>
    <lineage>
        <taxon>Eukaryota</taxon>
        <taxon>Fungi</taxon>
        <taxon>Fungi incertae sedis</taxon>
        <taxon>Zoopagomycota</taxon>
        <taxon>Entomophthoromycotina</taxon>
        <taxon>Basidiobolomycetes</taxon>
        <taxon>Basidiobolales</taxon>
        <taxon>Basidiobolaceae</taxon>
        <taxon>Basidiobolus</taxon>
    </lineage>
</organism>
<name>A0ABR2WE73_9FUNG</name>
<dbReference type="EMBL" id="JASJQH010003090">
    <property type="protein sequence ID" value="KAK9759787.1"/>
    <property type="molecule type" value="Genomic_DNA"/>
</dbReference>
<gene>
    <name evidence="2" type="ORF">K7432_016853</name>
</gene>
<evidence type="ECO:0000313" key="2">
    <source>
        <dbReference type="EMBL" id="KAK9759787.1"/>
    </source>
</evidence>
<feature type="compositionally biased region" description="Low complexity" evidence="1">
    <location>
        <begin position="150"/>
        <end position="166"/>
    </location>
</feature>
<proteinExistence type="predicted"/>
<feature type="region of interest" description="Disordered" evidence="1">
    <location>
        <begin position="150"/>
        <end position="191"/>
    </location>
</feature>
<sequence length="218" mass="22569">MSIQFKALSAGSADCPPVPYVFNSTYTFNKDISGCMISPSQGLLYDPKSKIDITWNFSSGSCNSYINGAFAAAGSRVFSFGTRYVCGSDRYDQHTSVTSSLSGSSVSNAPICPECAGDHVTLYLAIEKSTGVTYAGGVEVYFKKAISTPSASPTVVAPPASPTASPLQPMNGPPSAPTSTPSSTPSTSPNSAAIPTISKSIKLVGIFQLLVLTLAINL</sequence>
<feature type="compositionally biased region" description="Low complexity" evidence="1">
    <location>
        <begin position="177"/>
        <end position="191"/>
    </location>
</feature>
<protein>
    <submittedName>
        <fullName evidence="2">Uncharacterized protein</fullName>
    </submittedName>
</protein>
<evidence type="ECO:0000256" key="1">
    <source>
        <dbReference type="SAM" id="MobiDB-lite"/>
    </source>
</evidence>
<accession>A0ABR2WE73</accession>
<dbReference type="Proteomes" id="UP001479436">
    <property type="component" value="Unassembled WGS sequence"/>
</dbReference>
<evidence type="ECO:0000313" key="3">
    <source>
        <dbReference type="Proteomes" id="UP001479436"/>
    </source>
</evidence>
<keyword evidence="3" id="KW-1185">Reference proteome</keyword>
<reference evidence="2 3" key="1">
    <citation type="submission" date="2023-04" db="EMBL/GenBank/DDBJ databases">
        <title>Genome of Basidiobolus ranarum AG-B5.</title>
        <authorList>
            <person name="Stajich J.E."/>
            <person name="Carter-House D."/>
            <person name="Gryganskyi A."/>
        </authorList>
    </citation>
    <scope>NUCLEOTIDE SEQUENCE [LARGE SCALE GENOMIC DNA]</scope>
    <source>
        <strain evidence="2 3">AG-B5</strain>
    </source>
</reference>